<accession>A0ABP6XG11</accession>
<organism evidence="2 3">
    <name type="scientific">Snuella lapsa</name>
    <dbReference type="NCBI Taxonomy" id="870481"/>
    <lineage>
        <taxon>Bacteria</taxon>
        <taxon>Pseudomonadati</taxon>
        <taxon>Bacteroidota</taxon>
        <taxon>Flavobacteriia</taxon>
        <taxon>Flavobacteriales</taxon>
        <taxon>Flavobacteriaceae</taxon>
        <taxon>Snuella</taxon>
    </lineage>
</organism>
<dbReference type="EMBL" id="BAABCY010000036">
    <property type="protein sequence ID" value="GAA3566710.1"/>
    <property type="molecule type" value="Genomic_DNA"/>
</dbReference>
<name>A0ABP6XG11_9FLAO</name>
<keyword evidence="1" id="KW-0472">Membrane</keyword>
<reference evidence="3" key="1">
    <citation type="journal article" date="2019" name="Int. J. Syst. Evol. Microbiol.">
        <title>The Global Catalogue of Microorganisms (GCM) 10K type strain sequencing project: providing services to taxonomists for standard genome sequencing and annotation.</title>
        <authorList>
            <consortium name="The Broad Institute Genomics Platform"/>
            <consortium name="The Broad Institute Genome Sequencing Center for Infectious Disease"/>
            <person name="Wu L."/>
            <person name="Ma J."/>
        </authorList>
    </citation>
    <scope>NUCLEOTIDE SEQUENCE [LARGE SCALE GENOMIC DNA]</scope>
    <source>
        <strain evidence="3">JCM 17111</strain>
    </source>
</reference>
<evidence type="ECO:0000313" key="3">
    <source>
        <dbReference type="Proteomes" id="UP001500954"/>
    </source>
</evidence>
<feature type="transmembrane region" description="Helical" evidence="1">
    <location>
        <begin position="6"/>
        <end position="24"/>
    </location>
</feature>
<comment type="caution">
    <text evidence="2">The sequence shown here is derived from an EMBL/GenBank/DDBJ whole genome shotgun (WGS) entry which is preliminary data.</text>
</comment>
<proteinExistence type="predicted"/>
<feature type="transmembrane region" description="Helical" evidence="1">
    <location>
        <begin position="36"/>
        <end position="57"/>
    </location>
</feature>
<gene>
    <name evidence="2" type="ORF">GCM10022395_16280</name>
</gene>
<sequence>MVFVTLIALIITHIPAIIMFIVGWSIREKRPKATKILYILATVYTIIGLGICGTILISI</sequence>
<keyword evidence="1" id="KW-0812">Transmembrane</keyword>
<dbReference type="Proteomes" id="UP001500954">
    <property type="component" value="Unassembled WGS sequence"/>
</dbReference>
<keyword evidence="1" id="KW-1133">Transmembrane helix</keyword>
<protein>
    <submittedName>
        <fullName evidence="2">Uncharacterized protein</fullName>
    </submittedName>
</protein>
<evidence type="ECO:0000256" key="1">
    <source>
        <dbReference type="SAM" id="Phobius"/>
    </source>
</evidence>
<keyword evidence="3" id="KW-1185">Reference proteome</keyword>
<evidence type="ECO:0000313" key="2">
    <source>
        <dbReference type="EMBL" id="GAA3566710.1"/>
    </source>
</evidence>